<accession>A0A368NCZ1</accession>
<evidence type="ECO:0000259" key="3">
    <source>
        <dbReference type="Pfam" id="PF00884"/>
    </source>
</evidence>
<keyword evidence="1" id="KW-0479">Metal-binding</keyword>
<dbReference type="PANTHER" id="PTHR45953:SF1">
    <property type="entry name" value="IDURONATE 2-SULFATASE"/>
    <property type="match status" value="1"/>
</dbReference>
<dbReference type="OrthoDB" id="3164at2157"/>
<dbReference type="SUPFAM" id="SSF53649">
    <property type="entry name" value="Alkaline phosphatase-like"/>
    <property type="match status" value="1"/>
</dbReference>
<dbReference type="InterPro" id="IPR000917">
    <property type="entry name" value="Sulfatase_N"/>
</dbReference>
<evidence type="ECO:0000313" key="4">
    <source>
        <dbReference type="EMBL" id="RCU48000.1"/>
    </source>
</evidence>
<dbReference type="PANTHER" id="PTHR45953">
    <property type="entry name" value="IDURONATE 2-SULFATASE"/>
    <property type="match status" value="1"/>
</dbReference>
<comment type="caution">
    <text evidence="4">The sequence shown here is derived from an EMBL/GenBank/DDBJ whole genome shotgun (WGS) entry which is preliminary data.</text>
</comment>
<dbReference type="GO" id="GO:0008484">
    <property type="term" value="F:sulfuric ester hydrolase activity"/>
    <property type="evidence" value="ECO:0007669"/>
    <property type="project" value="TreeGrafter"/>
</dbReference>
<dbReference type="GO" id="GO:0046872">
    <property type="term" value="F:metal ion binding"/>
    <property type="evidence" value="ECO:0007669"/>
    <property type="project" value="UniProtKB-KW"/>
</dbReference>
<dbReference type="AlphaFoldDB" id="A0A368NCZ1"/>
<dbReference type="Proteomes" id="UP000252189">
    <property type="component" value="Unassembled WGS sequence"/>
</dbReference>
<feature type="domain" description="Sulfatase N-terminal" evidence="3">
    <location>
        <begin position="127"/>
        <end position="256"/>
    </location>
</feature>
<dbReference type="Pfam" id="PF00884">
    <property type="entry name" value="Sulfatase"/>
    <property type="match status" value="1"/>
</dbReference>
<organism evidence="4 5">
    <name type="scientific">Haloplanus salinus</name>
    <dbReference type="NCBI Taxonomy" id="1126245"/>
    <lineage>
        <taxon>Archaea</taxon>
        <taxon>Methanobacteriati</taxon>
        <taxon>Methanobacteriota</taxon>
        <taxon>Stenosarchaea group</taxon>
        <taxon>Halobacteria</taxon>
        <taxon>Halobacteriales</taxon>
        <taxon>Haloferacaceae</taxon>
        <taxon>Haloplanus</taxon>
    </lineage>
</organism>
<evidence type="ECO:0000256" key="2">
    <source>
        <dbReference type="ARBA" id="ARBA00022801"/>
    </source>
</evidence>
<dbReference type="Gene3D" id="3.40.720.10">
    <property type="entry name" value="Alkaline Phosphatase, subunit A"/>
    <property type="match status" value="1"/>
</dbReference>
<gene>
    <name evidence="4" type="ORF">DU504_12235</name>
</gene>
<dbReference type="InterPro" id="IPR017850">
    <property type="entry name" value="Alkaline_phosphatase_core_sf"/>
</dbReference>
<proteinExistence type="predicted"/>
<reference evidence="4 5" key="1">
    <citation type="submission" date="2018-07" db="EMBL/GenBank/DDBJ databases">
        <title>Genome sequences of Haloplanus salinus JCM 18368T.</title>
        <authorList>
            <person name="Kim Y.B."/>
            <person name="Roh S.W."/>
        </authorList>
    </citation>
    <scope>NUCLEOTIDE SEQUENCE [LARGE SCALE GENOMIC DNA]</scope>
    <source>
        <strain evidence="4 5">JCM 18368</strain>
    </source>
</reference>
<sequence length="405" mass="45773">MERTNSEYTLSMVTNAFIFVSDALRRDYLPESVRRRGDAVKTIASSTITPTAFSTICSGVEPPSHGVRTFYYRLDRNRNLLGLDDYNTSFWQLIESGGLYDVLGQDPDSKQPLSEIEPPFIHVERELSTHAPYAQWDDEYLTKRKQGSAGDFFEQYLDDWDDLRAAYRAGAEEAAERFETRLETLADRGLLDDTLVIFTSDHGELLGEYGEWSHSSPLVPELVDVPTVFVHPDGRESATDLFRHVDVLPTVADVLDFEVPWRTAGVSYYADESPSTGYAEYWKPSNATATSEAAPIHRRYEYLVRSLWDVDGGWAFNQSSLRDRLNHLPIAAHRLLWPPSPANLLRAPSGLRQHFSAVRRFGNPHFSREEAEATVAEIVADATTDAAKSELSAEQREQLQQLGYL</sequence>
<name>A0A368NCZ1_9EURY</name>
<evidence type="ECO:0000313" key="5">
    <source>
        <dbReference type="Proteomes" id="UP000252189"/>
    </source>
</evidence>
<keyword evidence="2" id="KW-0378">Hydrolase</keyword>
<dbReference type="GO" id="GO:0005737">
    <property type="term" value="C:cytoplasm"/>
    <property type="evidence" value="ECO:0007669"/>
    <property type="project" value="TreeGrafter"/>
</dbReference>
<dbReference type="EMBL" id="QPHM01000001">
    <property type="protein sequence ID" value="RCU48000.1"/>
    <property type="molecule type" value="Genomic_DNA"/>
</dbReference>
<keyword evidence="5" id="KW-1185">Reference proteome</keyword>
<dbReference type="RefSeq" id="WP_114449571.1">
    <property type="nucleotide sequence ID" value="NZ_QPHM01000001.1"/>
</dbReference>
<evidence type="ECO:0000256" key="1">
    <source>
        <dbReference type="ARBA" id="ARBA00022723"/>
    </source>
</evidence>
<protein>
    <recommendedName>
        <fullName evidence="3">Sulfatase N-terminal domain-containing protein</fullName>
    </recommendedName>
</protein>